<dbReference type="InterPro" id="IPR055355">
    <property type="entry name" value="ZP-C"/>
</dbReference>
<evidence type="ECO:0000259" key="8">
    <source>
        <dbReference type="PROSITE" id="PS51220"/>
    </source>
</evidence>
<dbReference type="GO" id="GO:0005576">
    <property type="term" value="C:extracellular region"/>
    <property type="evidence" value="ECO:0007669"/>
    <property type="project" value="UniProtKB-SubCell"/>
</dbReference>
<dbReference type="SMART" id="SM00241">
    <property type="entry name" value="ZP"/>
    <property type="match status" value="1"/>
</dbReference>
<feature type="compositionally biased region" description="Polar residues" evidence="5">
    <location>
        <begin position="1332"/>
        <end position="1341"/>
    </location>
</feature>
<evidence type="ECO:0000256" key="5">
    <source>
        <dbReference type="SAM" id="MobiDB-lite"/>
    </source>
</evidence>
<proteinExistence type="predicted"/>
<dbReference type="Pfam" id="PF06119">
    <property type="entry name" value="NIDO"/>
    <property type="match status" value="4"/>
</dbReference>
<feature type="compositionally biased region" description="Low complexity" evidence="5">
    <location>
        <begin position="1343"/>
        <end position="1352"/>
    </location>
</feature>
<dbReference type="EMBL" id="JAROKS010000017">
    <property type="protein sequence ID" value="KAK1793817.1"/>
    <property type="molecule type" value="Genomic_DNA"/>
</dbReference>
<dbReference type="PROSITE" id="PS51220">
    <property type="entry name" value="NIDO"/>
    <property type="match status" value="2"/>
</dbReference>
<dbReference type="SMART" id="SM00539">
    <property type="entry name" value="NIDO"/>
    <property type="match status" value="2"/>
</dbReference>
<dbReference type="Gene3D" id="2.60.40.3210">
    <property type="entry name" value="Zona pellucida, ZP-N domain"/>
    <property type="match status" value="2"/>
</dbReference>
<keyword evidence="10" id="KW-1185">Reference proteome</keyword>
<protein>
    <recommendedName>
        <fullName evidence="11">ZP domain-containing protein</fullName>
    </recommendedName>
</protein>
<feature type="signal peptide" evidence="6">
    <location>
        <begin position="1"/>
        <end position="15"/>
    </location>
</feature>
<feature type="domain" description="NIDO" evidence="8">
    <location>
        <begin position="252"/>
        <end position="386"/>
    </location>
</feature>
<accession>A0AAD9DW70</accession>
<organism evidence="9 10">
    <name type="scientific">Electrophorus voltai</name>
    <dbReference type="NCBI Taxonomy" id="2609070"/>
    <lineage>
        <taxon>Eukaryota</taxon>
        <taxon>Metazoa</taxon>
        <taxon>Chordata</taxon>
        <taxon>Craniata</taxon>
        <taxon>Vertebrata</taxon>
        <taxon>Euteleostomi</taxon>
        <taxon>Actinopterygii</taxon>
        <taxon>Neopterygii</taxon>
        <taxon>Teleostei</taxon>
        <taxon>Ostariophysi</taxon>
        <taxon>Gymnotiformes</taxon>
        <taxon>Gymnotoidei</taxon>
        <taxon>Gymnotidae</taxon>
        <taxon>Electrophorus</taxon>
    </lineage>
</organism>
<evidence type="ECO:0000313" key="10">
    <source>
        <dbReference type="Proteomes" id="UP001239994"/>
    </source>
</evidence>
<gene>
    <name evidence="9" type="ORF">P4O66_001543</name>
</gene>
<dbReference type="InterPro" id="IPR003886">
    <property type="entry name" value="NIDO_dom"/>
</dbReference>
<evidence type="ECO:0000259" key="7">
    <source>
        <dbReference type="PROSITE" id="PS51034"/>
    </source>
</evidence>
<keyword evidence="6" id="KW-0732">Signal</keyword>
<dbReference type="Proteomes" id="UP001239994">
    <property type="component" value="Unassembled WGS sequence"/>
</dbReference>
<feature type="domain" description="ZP" evidence="7">
    <location>
        <begin position="1061"/>
        <end position="1309"/>
    </location>
</feature>
<evidence type="ECO:0000313" key="9">
    <source>
        <dbReference type="EMBL" id="KAK1793817.1"/>
    </source>
</evidence>
<feature type="domain" description="ZP" evidence="7">
    <location>
        <begin position="391"/>
        <end position="643"/>
    </location>
</feature>
<dbReference type="InterPro" id="IPR055356">
    <property type="entry name" value="ZP-N"/>
</dbReference>
<dbReference type="InterPro" id="IPR042235">
    <property type="entry name" value="ZP-C_dom"/>
</dbReference>
<dbReference type="GO" id="GO:0007160">
    <property type="term" value="P:cell-matrix adhesion"/>
    <property type="evidence" value="ECO:0007669"/>
    <property type="project" value="InterPro"/>
</dbReference>
<evidence type="ECO:0000256" key="2">
    <source>
        <dbReference type="ARBA" id="ARBA00022525"/>
    </source>
</evidence>
<dbReference type="InterPro" id="IPR001507">
    <property type="entry name" value="ZP_dom"/>
</dbReference>
<dbReference type="InterPro" id="IPR017977">
    <property type="entry name" value="ZP_dom_CS"/>
</dbReference>
<sequence>MGFALQLCLVALLFARPIFVENPFPYDGASVPIELEQTFVYAGRNYSQLYLSMNGFLSFFSPPDEFYPTPFVAQDGIFPMWVDIENDEGGDVWYFQDTEGNVTSTATLILEQVLGEYHASVTWVFIATWSNTPLELEAAAGFAENGNTNFIKLPISDSSALSTTSNIGFPGLWVFSVQNGPNVIFFPIGPEAHVNPFLYDGTFVPIDLEFPFLYNGTYYTTLYLDMNGFVSFFEPPWEFYPISNINQDMIAPFWSDIENDEGGRIFYEQAKEGPLLAVATDAVKQAFPDTDFEEAVWVFVATWLQTPLELAPVDASFQVVLTADDDGRAYVLMNYGDIPSVQNIWVAGLAFNNFNFSSLPVQNSSDLPLISNVGFPGRWAFEVGFYDAIKTCSGSSGTASFSRCQLFEAGYPSQFLHLNDYSCKGVVDGDRLVFHFDNDGHNCGTYLWNNETHFIYENMVQSLMGEGDQSVISRDGWLGIDISCVYPLIQSISMPMMIQADPSVVYRYLPTDGTYQIHMVPYPDASFSTPYSGEVVIEVNQQIFVGVEVVGVDNRQISIVLDRCWATPVADMNYNIYWNLIINECPNPEDGTVQVLQNGVATSSYFSFRMFTFTSRSSNIFLHCQVHLCLLENGNCLLNQLHDPNQSGYKLALIVVTENLHAAKAAKQSSVLILLDLSAAFDTVNHNILLSVLSRLGVTGSAWRWFQSYLDGRSYQSCTDISDNMGYPLQLCLVVLLFAKFIFQPEDPFPYYKASVPIDLDIPFVYAGRNYSQLYLDRKGFVSFSSPPDEFYPDLSVAIDGFVPLWIENYEGRNISYTQATEGPLITQATDCLNELFLEYNSTVTWVFVATWFITYLENDSANVTFQAVLITDDEENSYVLMSYMDIPSVQTWLINENGFQSFLPVSSWTNPDPYANGDIIAPLWTSFNADLIYYQQVTDGPLLARATVEINSMFLGLYFSASWLFITTWVAVPYSSNTGVATFQMVLVGGEDDELSFLLMNYGDIAPTGQPWLAGYRSESGIYKYTIDEPNPSDLSKSTNKGLPGQWAFRVDEEMDATETCSDSSGTVSLSRCQLFEAGYPSQFLHLSDYKCKGVIQGDRVVFNFDYHGHTCGTILMNNATHFMYTNKIEAIMGEGDQTVISRDSWLRIDISCVYPLIESISMPMSIKVEPRCPNPEDGTTQILENGVSTSGRFSFRMFTFTKTSTSIFLHCNMHLCLVENGNCVLGSKKRKEKKGCKRPPTACTRKPPMRLGTLRMPTRGERGPLAEVEAWYNNFQSSDSDSVDFNCPVERPSVILASLCTSTMGEEATGRFWGGGGGASMVQGWTLRSSTDPSWTPRINTPKWTPLGPTTPTWTSTRDYGDYGECSDVSLWSDLGFDYGGSALWGSPQRQ</sequence>
<dbReference type="PROSITE" id="PS51034">
    <property type="entry name" value="ZP_2"/>
    <property type="match status" value="2"/>
</dbReference>
<evidence type="ECO:0000256" key="4">
    <source>
        <dbReference type="ARBA" id="ARBA00023180"/>
    </source>
</evidence>
<keyword evidence="4" id="KW-0325">Glycoprotein</keyword>
<feature type="region of interest" description="Disordered" evidence="5">
    <location>
        <begin position="1237"/>
        <end position="1261"/>
    </location>
</feature>
<comment type="caution">
    <text evidence="9">The sequence shown here is derived from an EMBL/GenBank/DDBJ whole genome shotgun (WGS) entry which is preliminary data.</text>
</comment>
<keyword evidence="3" id="KW-1015">Disulfide bond</keyword>
<evidence type="ECO:0008006" key="11">
    <source>
        <dbReference type="Google" id="ProtNLM"/>
    </source>
</evidence>
<reference evidence="9" key="1">
    <citation type="submission" date="2023-03" db="EMBL/GenBank/DDBJ databases">
        <title>Electrophorus voltai genome.</title>
        <authorList>
            <person name="Bian C."/>
        </authorList>
    </citation>
    <scope>NUCLEOTIDE SEQUENCE</scope>
    <source>
        <strain evidence="9">CB-2022</strain>
        <tissue evidence="9">Muscle</tissue>
    </source>
</reference>
<dbReference type="PANTHER" id="PTHR46160:SF9">
    <property type="entry name" value="PROTEIN PRY2-RELATED"/>
    <property type="match status" value="1"/>
</dbReference>
<evidence type="ECO:0000256" key="1">
    <source>
        <dbReference type="ARBA" id="ARBA00004613"/>
    </source>
</evidence>
<dbReference type="InterPro" id="IPR052749">
    <property type="entry name" value="Alpha-tectorin"/>
</dbReference>
<dbReference type="PANTHER" id="PTHR46160">
    <property type="entry name" value="ALPHA-TECTORIN-RELATED"/>
    <property type="match status" value="1"/>
</dbReference>
<dbReference type="Gene3D" id="2.60.40.4100">
    <property type="entry name" value="Zona pellucida, ZP-C domain"/>
    <property type="match status" value="2"/>
</dbReference>
<feature type="region of interest" description="Disordered" evidence="5">
    <location>
        <begin position="1332"/>
        <end position="1352"/>
    </location>
</feature>
<dbReference type="PROSITE" id="PS00682">
    <property type="entry name" value="ZP_1"/>
    <property type="match status" value="1"/>
</dbReference>
<evidence type="ECO:0000256" key="3">
    <source>
        <dbReference type="ARBA" id="ARBA00023157"/>
    </source>
</evidence>
<comment type="subcellular location">
    <subcellularLocation>
        <location evidence="1">Secreted</location>
    </subcellularLocation>
</comment>
<dbReference type="Pfam" id="PF00100">
    <property type="entry name" value="Zona_pellucida"/>
    <property type="match status" value="2"/>
</dbReference>
<name>A0AAD9DW70_9TELE</name>
<feature type="domain" description="NIDO" evidence="8">
    <location>
        <begin position="919"/>
        <end position="1055"/>
    </location>
</feature>
<dbReference type="Pfam" id="PF23344">
    <property type="entry name" value="ZP-N"/>
    <property type="match status" value="2"/>
</dbReference>
<evidence type="ECO:0000256" key="6">
    <source>
        <dbReference type="SAM" id="SignalP"/>
    </source>
</evidence>
<keyword evidence="2" id="KW-0964">Secreted</keyword>
<feature type="chain" id="PRO_5042151501" description="ZP domain-containing protein" evidence="6">
    <location>
        <begin position="16"/>
        <end position="1393"/>
    </location>
</feature>